<feature type="domain" description="Zn(2)-C6 fungal-type" evidence="3">
    <location>
        <begin position="233"/>
        <end position="265"/>
    </location>
</feature>
<evidence type="ECO:0000256" key="1">
    <source>
        <dbReference type="ARBA" id="ARBA00023242"/>
    </source>
</evidence>
<dbReference type="AlphaFoldDB" id="A0A0D0VLH2"/>
<evidence type="ECO:0000313" key="4">
    <source>
        <dbReference type="EMBL" id="KIR45850.1"/>
    </source>
</evidence>
<dbReference type="InterPro" id="IPR050797">
    <property type="entry name" value="Carb_Metab_Trans_Reg"/>
</dbReference>
<feature type="compositionally biased region" description="Basic and acidic residues" evidence="2">
    <location>
        <begin position="521"/>
        <end position="530"/>
    </location>
</feature>
<dbReference type="GO" id="GO:0001080">
    <property type="term" value="P:nitrogen catabolite activation of transcription from RNA polymerase II promoter"/>
    <property type="evidence" value="ECO:0007669"/>
    <property type="project" value="TreeGrafter"/>
</dbReference>
<feature type="region of interest" description="Disordered" evidence="2">
    <location>
        <begin position="339"/>
        <end position="410"/>
    </location>
</feature>
<feature type="compositionally biased region" description="Polar residues" evidence="2">
    <location>
        <begin position="459"/>
        <end position="475"/>
    </location>
</feature>
<gene>
    <name evidence="4" type="ORF">I312_04820</name>
</gene>
<accession>A0A0D0VLH2</accession>
<dbReference type="InterPro" id="IPR036864">
    <property type="entry name" value="Zn2-C6_fun-type_DNA-bd_sf"/>
</dbReference>
<name>A0A0D0VLH2_CRYGA</name>
<feature type="region of interest" description="Disordered" evidence="2">
    <location>
        <begin position="431"/>
        <end position="509"/>
    </location>
</feature>
<dbReference type="CDD" id="cd00067">
    <property type="entry name" value="GAL4"/>
    <property type="match status" value="1"/>
</dbReference>
<feature type="region of interest" description="Disordered" evidence="2">
    <location>
        <begin position="1"/>
        <end position="142"/>
    </location>
</feature>
<dbReference type="PROSITE" id="PS00463">
    <property type="entry name" value="ZN2_CY6_FUNGAL_1"/>
    <property type="match status" value="1"/>
</dbReference>
<sequence length="1086" mass="120625">MSLPQRPPIPPSPNHPPRLSLHPLSPPVHQSRGHHQPAAYFHYPQSAHPPQFHYPPPPLVGPILAPRPAGDHHTNGSNANGNTPWVNRDFPADSHMHHASSQAETGEYSRPQISRRTTHQPPPSDSMVEYNQWKSSRRNSEVSSIPLGHLEHEQHGFEWNTRHNGLPQQEPPTAEAQTKWQKKRPRTSSVSQHESIVDVTQQSKQPQQGQQVGSTADKPVYPAVLTREKKQKACANCRKAKLKCMLEPDESACVRCKARKEKCAFYPKGHDDDWQQTLQSDVYAATNHLSQLSAAVNHILSHLVSQNIVPPLSTPLEQYEHPDRETVLTYMESKKKNSIENDDVIVEETKKSKRMKGSKSEDSAGDGDNLPFATSPDGTDKPPKPPSSEITVPQTMSSHPAHSLHQLPNTLFPSYSAPDIISNQNLPSINSQMFSPTSSSARLGPTQQSFSLPPLHSDFMSTAQDQRVTPTSLQNQSPTSGISSSSPSQSTLSKSNAARQLTLSVPPEHAEVTYAPIQEEYRSQSQEDSHAQSGTQRHLTSSMRDVPIKDGQYGVEGEYEDENGMEIVLGSKDPRQDIIKKDIVKNRDALVLVNYFHGHLSNFLYGYRLQFRKFPYLEGGPSTITPLIVAVLCLISSERFAIHQHYRGPLIDEVQTLLGSSPAESWQTFEGDQSKGFGDIEADDPLDAEFGLGPEEIVAACVLATYMTDRREGALIARFAFRWARGWIKVSGCFVALTCPNLMEEFQLLSSTPPRVTLAETAGFVPPERKATDQDMARVWLLCYIVDSTERLQFTDIPAPLSRDALSYCNLLIPPSSTYQSPFFSARSPPRPEDAPDPHDILLTSHARLVTILNEWRHRVEQIDVPNADRKMYVAQLKRLAGKVNGELEWWNAGYQAAKPSDVKSNNGEAGVGEGRGLSWRYTEMTWLFIKMLVNSTMAKALSSSPTVALHTQPLVPSIASSSASHNSTTLSSSDSKLREASIALVVDCALEILEMCARWTPKEEIINFGPTYLYFITLAGNELVSALDDGGGEGVVSIDELITLFRTVGEALFMGELHEQHVTRMTGKSLFYNCDQLAMMKSWRQ</sequence>
<feature type="region of interest" description="Disordered" evidence="2">
    <location>
        <begin position="161"/>
        <end position="217"/>
    </location>
</feature>
<dbReference type="PROSITE" id="PS50048">
    <property type="entry name" value="ZN2_CY6_FUNGAL_2"/>
    <property type="match status" value="1"/>
</dbReference>
<evidence type="ECO:0000256" key="2">
    <source>
        <dbReference type="SAM" id="MobiDB-lite"/>
    </source>
</evidence>
<feature type="compositionally biased region" description="Polar residues" evidence="2">
    <location>
        <begin position="531"/>
        <end position="543"/>
    </location>
</feature>
<dbReference type="PANTHER" id="PTHR31668:SF4">
    <property type="entry name" value="TRANSCRIPTIONAL ACTIVATOR PROTEIN DAL81"/>
    <property type="match status" value="1"/>
</dbReference>
<dbReference type="InterPro" id="IPR001138">
    <property type="entry name" value="Zn2Cys6_DnaBD"/>
</dbReference>
<dbReference type="SUPFAM" id="SSF57701">
    <property type="entry name" value="Zn2/Cys6 DNA-binding domain"/>
    <property type="match status" value="1"/>
</dbReference>
<feature type="compositionally biased region" description="Polar residues" evidence="2">
    <location>
        <begin position="388"/>
        <end position="410"/>
    </location>
</feature>
<dbReference type="OrthoDB" id="39175at2759"/>
<dbReference type="HOGENOM" id="CLU_285295_0_0_1"/>
<feature type="compositionally biased region" description="Pro residues" evidence="2">
    <location>
        <begin position="1"/>
        <end position="16"/>
    </location>
</feature>
<feature type="compositionally biased region" description="Low complexity" evidence="2">
    <location>
        <begin position="199"/>
        <end position="215"/>
    </location>
</feature>
<dbReference type="GO" id="GO:0000981">
    <property type="term" value="F:DNA-binding transcription factor activity, RNA polymerase II-specific"/>
    <property type="evidence" value="ECO:0007669"/>
    <property type="project" value="InterPro"/>
</dbReference>
<evidence type="ECO:0000259" key="3">
    <source>
        <dbReference type="PROSITE" id="PS50048"/>
    </source>
</evidence>
<dbReference type="PANTHER" id="PTHR31668">
    <property type="entry name" value="GLUCOSE TRANSPORT TRANSCRIPTION REGULATOR RGT1-RELATED-RELATED"/>
    <property type="match status" value="1"/>
</dbReference>
<proteinExistence type="predicted"/>
<dbReference type="EMBL" id="KN847986">
    <property type="protein sequence ID" value="KIR45850.1"/>
    <property type="molecule type" value="Genomic_DNA"/>
</dbReference>
<feature type="compositionally biased region" description="Low complexity" evidence="2">
    <location>
        <begin position="476"/>
        <end position="495"/>
    </location>
</feature>
<protein>
    <recommendedName>
        <fullName evidence="3">Zn(2)-C6 fungal-type domain-containing protein</fullName>
    </recommendedName>
</protein>
<reference evidence="4" key="1">
    <citation type="submission" date="2015-01" db="EMBL/GenBank/DDBJ databases">
        <title>The Genome Sequence of Cryptococcus gattii CA1280.</title>
        <authorList>
            <consortium name="The Broad Institute Genomics Platform"/>
            <person name="Cuomo C."/>
            <person name="Litvintseva A."/>
            <person name="Chen Y."/>
            <person name="Heitman J."/>
            <person name="Sun S."/>
            <person name="Springer D."/>
            <person name="Dromer F."/>
            <person name="Young S."/>
            <person name="Zeng Q."/>
            <person name="Gargeya S."/>
            <person name="Abouelleil A."/>
            <person name="Alvarado L."/>
            <person name="Chapman S.B."/>
            <person name="Gainer-Dewar J."/>
            <person name="Goldberg J."/>
            <person name="Griggs A."/>
            <person name="Gujja S."/>
            <person name="Hansen M."/>
            <person name="Howarth C."/>
            <person name="Imamovic A."/>
            <person name="Larimer J."/>
            <person name="Murphy C."/>
            <person name="Naylor J."/>
            <person name="Pearson M."/>
            <person name="Priest M."/>
            <person name="Roberts A."/>
            <person name="Saif S."/>
            <person name="Shea T."/>
            <person name="Sykes S."/>
            <person name="Wortman J."/>
            <person name="Nusbaum C."/>
            <person name="Birren B."/>
        </authorList>
    </citation>
    <scope>NUCLEOTIDE SEQUENCE [LARGE SCALE GENOMIC DNA]</scope>
    <source>
        <strain evidence="4">CA1280</strain>
    </source>
</reference>
<organism evidence="4">
    <name type="scientific">Cryptococcus bacillisporus CA1280</name>
    <dbReference type="NCBI Taxonomy" id="1296109"/>
    <lineage>
        <taxon>Eukaryota</taxon>
        <taxon>Fungi</taxon>
        <taxon>Dikarya</taxon>
        <taxon>Basidiomycota</taxon>
        <taxon>Agaricomycotina</taxon>
        <taxon>Tremellomycetes</taxon>
        <taxon>Tremellales</taxon>
        <taxon>Cryptococcaceae</taxon>
        <taxon>Cryptococcus</taxon>
        <taxon>Cryptococcus gattii species complex</taxon>
    </lineage>
</organism>
<feature type="compositionally biased region" description="Polar residues" evidence="2">
    <location>
        <begin position="75"/>
        <end position="85"/>
    </location>
</feature>
<feature type="compositionally biased region" description="Polar residues" evidence="2">
    <location>
        <begin position="431"/>
        <end position="451"/>
    </location>
</feature>
<dbReference type="Gene3D" id="4.10.240.10">
    <property type="entry name" value="Zn(2)-C6 fungal-type DNA-binding domain"/>
    <property type="match status" value="1"/>
</dbReference>
<feature type="region of interest" description="Disordered" evidence="2">
    <location>
        <begin position="521"/>
        <end position="548"/>
    </location>
</feature>
<keyword evidence="1" id="KW-0539">Nucleus</keyword>
<dbReference type="GO" id="GO:0005634">
    <property type="term" value="C:nucleus"/>
    <property type="evidence" value="ECO:0007669"/>
    <property type="project" value="TreeGrafter"/>
</dbReference>
<dbReference type="GO" id="GO:0008270">
    <property type="term" value="F:zinc ion binding"/>
    <property type="evidence" value="ECO:0007669"/>
    <property type="project" value="InterPro"/>
</dbReference>